<organism evidence="3 4">
    <name type="scientific">Pseudomonas fulva</name>
    <dbReference type="NCBI Taxonomy" id="47880"/>
    <lineage>
        <taxon>Bacteria</taxon>
        <taxon>Pseudomonadati</taxon>
        <taxon>Pseudomonadota</taxon>
        <taxon>Gammaproteobacteria</taxon>
        <taxon>Pseudomonadales</taxon>
        <taxon>Pseudomonadaceae</taxon>
        <taxon>Pseudomonas</taxon>
    </lineage>
</organism>
<evidence type="ECO:0000313" key="3">
    <source>
        <dbReference type="EMBL" id="KIP97359.1"/>
    </source>
</evidence>
<feature type="transmembrane region" description="Helical" evidence="1">
    <location>
        <begin position="250"/>
        <end position="268"/>
    </location>
</feature>
<feature type="transmembrane region" description="Helical" evidence="1">
    <location>
        <begin position="70"/>
        <end position="90"/>
    </location>
</feature>
<dbReference type="OrthoDB" id="1675191at2"/>
<dbReference type="EMBL" id="JXQW01000060">
    <property type="protein sequence ID" value="KIP97359.1"/>
    <property type="molecule type" value="Genomic_DNA"/>
</dbReference>
<comment type="caution">
    <text evidence="3">The sequence shown here is derived from an EMBL/GenBank/DDBJ whole genome shotgun (WGS) entry which is preliminary data.</text>
</comment>
<reference evidence="3 4" key="1">
    <citation type="submission" date="2014-12" db="EMBL/GenBank/DDBJ databases">
        <title>16Stimator: statistical estimation of ribosomal gene copy numbers from draft genome assemblies.</title>
        <authorList>
            <person name="Perisin M.A."/>
            <person name="Vetter M."/>
            <person name="Gilbert J.A."/>
            <person name="Bergelson J."/>
        </authorList>
    </citation>
    <scope>NUCLEOTIDE SEQUENCE [LARGE SCALE GENOMIC DNA]</scope>
    <source>
        <strain evidence="3 4">MEJ086</strain>
    </source>
</reference>
<dbReference type="Proteomes" id="UP000032068">
    <property type="component" value="Unassembled WGS sequence"/>
</dbReference>
<feature type="transmembrane region" description="Helical" evidence="1">
    <location>
        <begin position="144"/>
        <end position="162"/>
    </location>
</feature>
<feature type="transmembrane region" description="Helical" evidence="1">
    <location>
        <begin position="169"/>
        <end position="190"/>
    </location>
</feature>
<dbReference type="Pfam" id="PF09925">
    <property type="entry name" value="DUF2157"/>
    <property type="match status" value="1"/>
</dbReference>
<proteinExistence type="predicted"/>
<protein>
    <recommendedName>
        <fullName evidence="2">DUF2157 domain-containing protein</fullName>
    </recommendedName>
</protein>
<keyword evidence="1" id="KW-1133">Transmembrane helix</keyword>
<dbReference type="AlphaFoldDB" id="A0A0D0KH08"/>
<keyword evidence="1" id="KW-0472">Membrane</keyword>
<accession>A0A0D0KH08</accession>
<evidence type="ECO:0000313" key="4">
    <source>
        <dbReference type="Proteomes" id="UP000032068"/>
    </source>
</evidence>
<keyword evidence="1" id="KW-0812">Transmembrane</keyword>
<sequence length="346" mass="38444">MTLKIDSSDLKRAVQAGVLQPGQDQALVDFLQHDPHSRPSFQLSHVAYYFGALLIIGAMGWLMTEAWMSIGDTALLLISAAYLLLFFLGGRSLWQRGQPIPGGLLAAVAVSLVPLVVFAAQRVFGLWPMGDTQTDYADYYRYVQGGWLLMEVATIVVGLLVLRVMPFPFIVMPIAVALWFMSMDLSELFHDEYITWEQRRDVSLWFGLLVLLVSLLVDGRSKQDFAFWGYLAGLTAFWCGLSLQDSGSEFGKLLYCLINLGLIGLAVLLRRPLFMVFGALGVAGYLGYLAHDVFEDSLLFPVVVSLIGLGVMGLGLLYQKRRDAMSSALRRHVPASWQTLLPALRR</sequence>
<name>A0A0D0KH08_9PSED</name>
<gene>
    <name evidence="3" type="ORF">RU08_19090</name>
</gene>
<feature type="transmembrane region" description="Helical" evidence="1">
    <location>
        <begin position="46"/>
        <end position="64"/>
    </location>
</feature>
<evidence type="ECO:0000256" key="1">
    <source>
        <dbReference type="SAM" id="Phobius"/>
    </source>
</evidence>
<feature type="transmembrane region" description="Helical" evidence="1">
    <location>
        <begin position="225"/>
        <end position="244"/>
    </location>
</feature>
<feature type="domain" description="DUF2157" evidence="2">
    <location>
        <begin position="14"/>
        <end position="121"/>
    </location>
</feature>
<evidence type="ECO:0000259" key="2">
    <source>
        <dbReference type="Pfam" id="PF09925"/>
    </source>
</evidence>
<feature type="transmembrane region" description="Helical" evidence="1">
    <location>
        <begin position="273"/>
        <end position="291"/>
    </location>
</feature>
<feature type="transmembrane region" description="Helical" evidence="1">
    <location>
        <begin position="102"/>
        <end position="124"/>
    </location>
</feature>
<dbReference type="RefSeq" id="WP_042555436.1">
    <property type="nucleotide sequence ID" value="NZ_JXQW01000060.1"/>
</dbReference>
<feature type="transmembrane region" description="Helical" evidence="1">
    <location>
        <begin position="202"/>
        <end position="218"/>
    </location>
</feature>
<feature type="transmembrane region" description="Helical" evidence="1">
    <location>
        <begin position="297"/>
        <end position="318"/>
    </location>
</feature>
<dbReference type="InterPro" id="IPR018677">
    <property type="entry name" value="DUF2157"/>
</dbReference>